<dbReference type="Pfam" id="PF25310">
    <property type="entry name" value="VG15"/>
    <property type="match status" value="1"/>
</dbReference>
<evidence type="ECO:0000313" key="2">
    <source>
        <dbReference type="Proteomes" id="UP000006028"/>
    </source>
</evidence>
<protein>
    <submittedName>
        <fullName evidence="1">Uncharacterized protein</fullName>
    </submittedName>
</protein>
<dbReference type="Proteomes" id="UP000006028">
    <property type="component" value="Unassembled WGS sequence"/>
</dbReference>
<comment type="caution">
    <text evidence="1">The sequence shown here is derived from an EMBL/GenBank/DDBJ whole genome shotgun (WGS) entry which is preliminary data.</text>
</comment>
<dbReference type="BioCyc" id="FCF748224-HMP:GTSS-151-MONOMER"/>
<dbReference type="OrthoDB" id="9813146at2"/>
<organism evidence="1 2">
    <name type="scientific">Faecalibacterium cf. prausnitzii KLE1255</name>
    <dbReference type="NCBI Taxonomy" id="748224"/>
    <lineage>
        <taxon>Bacteria</taxon>
        <taxon>Bacillati</taxon>
        <taxon>Bacillota</taxon>
        <taxon>Clostridia</taxon>
        <taxon>Eubacteriales</taxon>
        <taxon>Oscillospiraceae</taxon>
        <taxon>Faecalibacterium</taxon>
    </lineage>
</organism>
<proteinExistence type="predicted"/>
<accession>E2ZIH5</accession>
<gene>
    <name evidence="1" type="ORF">HMPREF9436_01469</name>
</gene>
<sequence>MQISAKTWNEYITRLSRLNQKAGQLMREYIDAHGIADTDGLVAYAYGLVTKYSEGSAELACQMYEALAEAQGVYVPAAEPAATASYGEVARMVSATKDQNPANLPNGISRLVKRAGADTTLKNAIRDGAEWAWVPHGDTCPFCITLASNGWQKASQKLLKGGHAEHIHANCDCEFAVRFRSDTTVAGYDPDKYYRQYREAGGDINKMRRIDYAANRERINAQKRAAYAARKLSTNEENTATIKVKTSSSRQFVSEQLFQKHYDKHLSEFGEISKGRYLEKANALADAPLSEDIVQLVRSDGSIAKYCYSTNEFVVVTADGNIRTYFKPETKEAYWDEEIDRNK</sequence>
<reference evidence="1 2" key="1">
    <citation type="submission" date="2010-08" db="EMBL/GenBank/DDBJ databases">
        <authorList>
            <person name="Weinstock G."/>
            <person name="Sodergren E."/>
            <person name="Clifton S."/>
            <person name="Fulton L."/>
            <person name="Fulton B."/>
            <person name="Courtney L."/>
            <person name="Fronick C."/>
            <person name="Harrison M."/>
            <person name="Strong C."/>
            <person name="Farmer C."/>
            <person name="Delahaunty K."/>
            <person name="Markovic C."/>
            <person name="Hall O."/>
            <person name="Minx P."/>
            <person name="Tomlinson C."/>
            <person name="Mitreva M."/>
            <person name="Hou S."/>
            <person name="Chen J."/>
            <person name="Wollam A."/>
            <person name="Pepin K.H."/>
            <person name="Johnson M."/>
            <person name="Bhonagiri V."/>
            <person name="Zhang X."/>
            <person name="Suruliraj S."/>
            <person name="Warren W."/>
            <person name="Chinwalla A."/>
            <person name="Mardis E.R."/>
            <person name="Wilson R.K."/>
        </authorList>
    </citation>
    <scope>NUCLEOTIDE SEQUENCE [LARGE SCALE GENOMIC DNA]</scope>
    <source>
        <strain evidence="1 2">KLE1255</strain>
    </source>
</reference>
<name>E2ZIH5_9FIRM</name>
<dbReference type="RefSeq" id="WP_005941843.1">
    <property type="nucleotide sequence ID" value="NZ_GL538315.1"/>
</dbReference>
<dbReference type="eggNOG" id="COG5529">
    <property type="taxonomic scope" value="Bacteria"/>
</dbReference>
<dbReference type="InterPro" id="IPR057369">
    <property type="entry name" value="VG15"/>
</dbReference>
<dbReference type="EMBL" id="AECU01000119">
    <property type="protein sequence ID" value="EFQ07033.1"/>
    <property type="molecule type" value="Genomic_DNA"/>
</dbReference>
<dbReference type="HOGENOM" id="CLU_808328_0_0_9"/>
<dbReference type="STRING" id="748224.HMPREF9436_01469"/>
<evidence type="ECO:0000313" key="1">
    <source>
        <dbReference type="EMBL" id="EFQ07033.1"/>
    </source>
</evidence>
<dbReference type="AlphaFoldDB" id="E2ZIH5"/>